<dbReference type="PANTHER" id="PTHR11079">
    <property type="entry name" value="CYTOSINE DEAMINASE FAMILY MEMBER"/>
    <property type="match status" value="1"/>
</dbReference>
<comment type="catalytic activity">
    <reaction evidence="7 8">
        <text>adenosine(34) in tRNA + H2O + H(+) = inosine(34) in tRNA + NH4(+)</text>
        <dbReference type="Rhea" id="RHEA:43168"/>
        <dbReference type="Rhea" id="RHEA-COMP:10373"/>
        <dbReference type="Rhea" id="RHEA-COMP:10374"/>
        <dbReference type="ChEBI" id="CHEBI:15377"/>
        <dbReference type="ChEBI" id="CHEBI:15378"/>
        <dbReference type="ChEBI" id="CHEBI:28938"/>
        <dbReference type="ChEBI" id="CHEBI:74411"/>
        <dbReference type="ChEBI" id="CHEBI:82852"/>
        <dbReference type="EC" id="3.5.4.33"/>
    </reaction>
</comment>
<dbReference type="AlphaFoldDB" id="A0A939H8E9"/>
<feature type="binding site" evidence="8">
    <location>
        <position position="79"/>
    </location>
    <ligand>
        <name>Zn(2+)</name>
        <dbReference type="ChEBI" id="CHEBI:29105"/>
        <note>catalytic</note>
    </ligand>
</feature>
<protein>
    <recommendedName>
        <fullName evidence="8">tRNA-specific adenosine deaminase</fullName>
        <ecNumber evidence="8">3.5.4.33</ecNumber>
    </recommendedName>
</protein>
<dbReference type="HAMAP" id="MF_00972">
    <property type="entry name" value="tRNA_aden_deaminase"/>
    <property type="match status" value="1"/>
</dbReference>
<dbReference type="InterPro" id="IPR028883">
    <property type="entry name" value="tRNA_aden_deaminase"/>
</dbReference>
<dbReference type="GO" id="GO:0008270">
    <property type="term" value="F:zinc ion binding"/>
    <property type="evidence" value="ECO:0007669"/>
    <property type="project" value="UniProtKB-UniRule"/>
</dbReference>
<organism evidence="10 11">
    <name type="scientific">Proteiniclasticum aestuarii</name>
    <dbReference type="NCBI Taxonomy" id="2817862"/>
    <lineage>
        <taxon>Bacteria</taxon>
        <taxon>Bacillati</taxon>
        <taxon>Bacillota</taxon>
        <taxon>Clostridia</taxon>
        <taxon>Eubacteriales</taxon>
        <taxon>Clostridiaceae</taxon>
        <taxon>Proteiniclasticum</taxon>
    </lineage>
</organism>
<dbReference type="EC" id="3.5.4.33" evidence="8"/>
<keyword evidence="4 8" id="KW-0479">Metal-binding</keyword>
<dbReference type="Proteomes" id="UP000664218">
    <property type="component" value="Unassembled WGS sequence"/>
</dbReference>
<dbReference type="InterPro" id="IPR016193">
    <property type="entry name" value="Cytidine_deaminase-like"/>
</dbReference>
<proteinExistence type="inferred from homology"/>
<dbReference type="PANTHER" id="PTHR11079:SF202">
    <property type="entry name" value="TRNA-SPECIFIC ADENOSINE DEAMINASE"/>
    <property type="match status" value="1"/>
</dbReference>
<dbReference type="Pfam" id="PF00383">
    <property type="entry name" value="dCMP_cyt_deam_1"/>
    <property type="match status" value="1"/>
</dbReference>
<keyword evidence="11" id="KW-1185">Reference proteome</keyword>
<evidence type="ECO:0000256" key="6">
    <source>
        <dbReference type="ARBA" id="ARBA00022833"/>
    </source>
</evidence>
<evidence type="ECO:0000256" key="7">
    <source>
        <dbReference type="ARBA" id="ARBA00048045"/>
    </source>
</evidence>
<sequence length="147" mass="16574">MDFYKEALLEAKKAYTENEVPVGCVVVKDGEIIGRGRNHMEGKSDPSGHAEVMAIREAAEKLGTWRLTGCTLYVTLEPCLMCSALIRKSRIRKVYIGAIEPREGAFGSALSINDLPPRDHHVEAFWLHDEASEALLRNFFKELRRND</sequence>
<dbReference type="CDD" id="cd01285">
    <property type="entry name" value="nucleoside_deaminase"/>
    <property type="match status" value="1"/>
</dbReference>
<dbReference type="EMBL" id="JAFNJU010000003">
    <property type="protein sequence ID" value="MBO1264409.1"/>
    <property type="molecule type" value="Genomic_DNA"/>
</dbReference>
<comment type="cofactor">
    <cofactor evidence="8">
        <name>Zn(2+)</name>
        <dbReference type="ChEBI" id="CHEBI:29105"/>
    </cofactor>
    <text evidence="8">Binds 1 zinc ion per subunit.</text>
</comment>
<feature type="active site" description="Proton donor" evidence="8">
    <location>
        <position position="51"/>
    </location>
</feature>
<dbReference type="InterPro" id="IPR016192">
    <property type="entry name" value="APOBEC/CMP_deaminase_Zn-bd"/>
</dbReference>
<dbReference type="GO" id="GO:0002100">
    <property type="term" value="P:tRNA wobble adenosine to inosine editing"/>
    <property type="evidence" value="ECO:0007669"/>
    <property type="project" value="UniProtKB-UniRule"/>
</dbReference>
<feature type="binding site" evidence="8">
    <location>
        <position position="49"/>
    </location>
    <ligand>
        <name>Zn(2+)</name>
        <dbReference type="ChEBI" id="CHEBI:29105"/>
        <note>catalytic</note>
    </ligand>
</feature>
<dbReference type="InterPro" id="IPR002125">
    <property type="entry name" value="CMP_dCMP_dom"/>
</dbReference>
<accession>A0A939H8E9</accession>
<reference evidence="10" key="1">
    <citation type="submission" date="2021-03" db="EMBL/GenBank/DDBJ databases">
        <title>Proteiniclasticum marinus sp. nov., isolated from tidal flat sediment.</title>
        <authorList>
            <person name="Namirimu T."/>
            <person name="Yang J.-A."/>
            <person name="Yang S.-H."/>
            <person name="Kim Y.-J."/>
            <person name="Kwon K.K."/>
        </authorList>
    </citation>
    <scope>NUCLEOTIDE SEQUENCE</scope>
    <source>
        <strain evidence="10">SCR006</strain>
    </source>
</reference>
<dbReference type="SUPFAM" id="SSF53927">
    <property type="entry name" value="Cytidine deaminase-like"/>
    <property type="match status" value="1"/>
</dbReference>
<comment type="similarity">
    <text evidence="1">Belongs to the cytidine and deoxycytidylate deaminase family. ADAT2 subfamily.</text>
</comment>
<evidence type="ECO:0000313" key="11">
    <source>
        <dbReference type="Proteomes" id="UP000664218"/>
    </source>
</evidence>
<keyword evidence="3 8" id="KW-0819">tRNA processing</keyword>
<feature type="binding site" evidence="8">
    <location>
        <position position="82"/>
    </location>
    <ligand>
        <name>Zn(2+)</name>
        <dbReference type="ChEBI" id="CHEBI:29105"/>
        <note>catalytic</note>
    </ligand>
</feature>
<evidence type="ECO:0000259" key="9">
    <source>
        <dbReference type="PROSITE" id="PS51747"/>
    </source>
</evidence>
<dbReference type="Gene3D" id="3.40.140.10">
    <property type="entry name" value="Cytidine Deaminase, domain 2"/>
    <property type="match status" value="1"/>
</dbReference>
<name>A0A939H8E9_9CLOT</name>
<comment type="caution">
    <text evidence="10">The sequence shown here is derived from an EMBL/GenBank/DDBJ whole genome shotgun (WGS) entry which is preliminary data.</text>
</comment>
<evidence type="ECO:0000256" key="5">
    <source>
        <dbReference type="ARBA" id="ARBA00022801"/>
    </source>
</evidence>
<evidence type="ECO:0000256" key="8">
    <source>
        <dbReference type="HAMAP-Rule" id="MF_00972"/>
    </source>
</evidence>
<dbReference type="PROSITE" id="PS51747">
    <property type="entry name" value="CYT_DCMP_DEAMINASES_2"/>
    <property type="match status" value="1"/>
</dbReference>
<feature type="domain" description="CMP/dCMP-type deaminase" evidence="9">
    <location>
        <begin position="1"/>
        <end position="109"/>
    </location>
</feature>
<keyword evidence="5 8" id="KW-0378">Hydrolase</keyword>
<comment type="function">
    <text evidence="8">Catalyzes the deamination of adenosine to inosine at the wobble position 34 of tRNA(Arg2).</text>
</comment>
<dbReference type="GO" id="GO:0052717">
    <property type="term" value="F:tRNA-specific adenosine-34 deaminase activity"/>
    <property type="evidence" value="ECO:0007669"/>
    <property type="project" value="UniProtKB-UniRule"/>
</dbReference>
<evidence type="ECO:0000256" key="1">
    <source>
        <dbReference type="ARBA" id="ARBA00010669"/>
    </source>
</evidence>
<dbReference type="PROSITE" id="PS00903">
    <property type="entry name" value="CYT_DCMP_DEAMINASES_1"/>
    <property type="match status" value="1"/>
</dbReference>
<keyword evidence="6 8" id="KW-0862">Zinc</keyword>
<evidence type="ECO:0000313" key="10">
    <source>
        <dbReference type="EMBL" id="MBO1264409.1"/>
    </source>
</evidence>
<evidence type="ECO:0000256" key="3">
    <source>
        <dbReference type="ARBA" id="ARBA00022694"/>
    </source>
</evidence>
<comment type="subunit">
    <text evidence="2 8">Homodimer.</text>
</comment>
<evidence type="ECO:0000256" key="4">
    <source>
        <dbReference type="ARBA" id="ARBA00022723"/>
    </source>
</evidence>
<gene>
    <name evidence="8" type="primary">tadA</name>
    <name evidence="10" type="ORF">J3A84_05060</name>
</gene>
<evidence type="ECO:0000256" key="2">
    <source>
        <dbReference type="ARBA" id="ARBA00011738"/>
    </source>
</evidence>